<evidence type="ECO:0000256" key="2">
    <source>
        <dbReference type="SAM" id="Phobius"/>
    </source>
</evidence>
<sequence>MSEPNLVERYQAYRVRRFLANSEKWRDMLPGWRTQRRRRALVTGLAVTFALMLAVAVACHFSEWAPLLWLPVCVLFLPIWTSLAVVSGRQGDAPTEALDEWEVQQQNSARSIALSITQWLMMIPVAYLIIGSVNTGGSHTTMAYTGGLLTLTMLMVGGCLPTMILAWSQPDPDPDPVADHPEEAACTPATP</sequence>
<dbReference type="AlphaFoldDB" id="A0A1G6P9W6"/>
<reference evidence="3 4" key="1">
    <citation type="submission" date="2016-10" db="EMBL/GenBank/DDBJ databases">
        <authorList>
            <person name="de Groot N.N."/>
        </authorList>
    </citation>
    <scope>NUCLEOTIDE SEQUENCE [LARGE SCALE GENOMIC DNA]</scope>
    <source>
        <strain evidence="3 4">JCM 11308</strain>
    </source>
</reference>
<feature type="transmembrane region" description="Helical" evidence="2">
    <location>
        <begin position="67"/>
        <end position="88"/>
    </location>
</feature>
<keyword evidence="4" id="KW-1185">Reference proteome</keyword>
<evidence type="ECO:0000313" key="4">
    <source>
        <dbReference type="Proteomes" id="UP000199417"/>
    </source>
</evidence>
<feature type="transmembrane region" description="Helical" evidence="2">
    <location>
        <begin position="142"/>
        <end position="167"/>
    </location>
</feature>
<evidence type="ECO:0000256" key="1">
    <source>
        <dbReference type="SAM" id="MobiDB-lite"/>
    </source>
</evidence>
<organism evidence="3 4">
    <name type="scientific">Rhodococcus tukisamuensis</name>
    <dbReference type="NCBI Taxonomy" id="168276"/>
    <lineage>
        <taxon>Bacteria</taxon>
        <taxon>Bacillati</taxon>
        <taxon>Actinomycetota</taxon>
        <taxon>Actinomycetes</taxon>
        <taxon>Mycobacteriales</taxon>
        <taxon>Nocardiaceae</taxon>
        <taxon>Rhodococcus</taxon>
    </lineage>
</organism>
<accession>A0A1G6P9W6</accession>
<name>A0A1G6P9W6_9NOCA</name>
<keyword evidence="2" id="KW-0812">Transmembrane</keyword>
<keyword evidence="2" id="KW-0472">Membrane</keyword>
<gene>
    <name evidence="3" type="ORF">SAMN05444580_101831</name>
</gene>
<proteinExistence type="predicted"/>
<evidence type="ECO:0000313" key="3">
    <source>
        <dbReference type="EMBL" id="SDC76771.1"/>
    </source>
</evidence>
<dbReference type="Proteomes" id="UP000199417">
    <property type="component" value="Unassembled WGS sequence"/>
</dbReference>
<protein>
    <submittedName>
        <fullName evidence="3">Uncharacterized protein</fullName>
    </submittedName>
</protein>
<dbReference type="EMBL" id="FNAB01000001">
    <property type="protein sequence ID" value="SDC76771.1"/>
    <property type="molecule type" value="Genomic_DNA"/>
</dbReference>
<dbReference type="RefSeq" id="WP_072842933.1">
    <property type="nucleotide sequence ID" value="NZ_FNAB01000001.1"/>
</dbReference>
<feature type="region of interest" description="Disordered" evidence="1">
    <location>
        <begin position="170"/>
        <end position="191"/>
    </location>
</feature>
<feature type="transmembrane region" description="Helical" evidence="2">
    <location>
        <begin position="40"/>
        <end position="61"/>
    </location>
</feature>
<feature type="transmembrane region" description="Helical" evidence="2">
    <location>
        <begin position="109"/>
        <end position="130"/>
    </location>
</feature>
<dbReference type="STRING" id="168276.SAMN05444580_101831"/>
<keyword evidence="2" id="KW-1133">Transmembrane helix</keyword>